<gene>
    <name evidence="2" type="ORF">DSM5745_09205</name>
</gene>
<dbReference type="AlphaFoldDB" id="A0A3D8QZX1"/>
<feature type="compositionally biased region" description="Basic and acidic residues" evidence="1">
    <location>
        <begin position="37"/>
        <end position="48"/>
    </location>
</feature>
<sequence>MARGKRPKRSAKRASKGQQNEPKASTTASASPAPSSDSREHEILERLKKIGNYQDNLSTPASQTESQGPSIPKIFDPSATTGEVSADLTARVETYISIKKCELLFALSQWILSGKRNDAVDELLDIGKAKTNTEIKAANATIPGDDVPSNEVEGPGNSSANENAPATGAETTSEAATEFEAENGTSTEEKVQELESRNQALTLQLQEQMRESETLKHCCRVHHELFQELKGEYIEAAEEGLKLLHVYKELEELYKESAHRHGEPDERFQELSKKFYSIF</sequence>
<feature type="compositionally biased region" description="Low complexity" evidence="1">
    <location>
        <begin position="164"/>
        <end position="178"/>
    </location>
</feature>
<dbReference type="GeneID" id="38119575"/>
<protein>
    <submittedName>
        <fullName evidence="2">Uncharacterized protein</fullName>
    </submittedName>
</protein>
<feature type="region of interest" description="Disordered" evidence="1">
    <location>
        <begin position="1"/>
        <end position="79"/>
    </location>
</feature>
<feature type="region of interest" description="Disordered" evidence="1">
    <location>
        <begin position="139"/>
        <end position="194"/>
    </location>
</feature>
<proteinExistence type="predicted"/>
<dbReference type="EMBL" id="PVWQ01000012">
    <property type="protein sequence ID" value="RDW67339.1"/>
    <property type="molecule type" value="Genomic_DNA"/>
</dbReference>
<name>A0A3D8QZX1_9EURO</name>
<reference evidence="2 3" key="1">
    <citation type="journal article" date="2018" name="IMA Fungus">
        <title>IMA Genome-F 9: Draft genome sequence of Annulohypoxylon stygium, Aspergillus mulundensis, Berkeleyomyces basicola (syn. Thielaviopsis basicola), Ceratocystis smalleyi, two Cercospora beticola strains, Coleophoma cylindrospora, Fusarium fracticaudum, Phialophora cf. hyalina, and Morchella septimelata.</title>
        <authorList>
            <person name="Wingfield B.D."/>
            <person name="Bills G.F."/>
            <person name="Dong Y."/>
            <person name="Huang W."/>
            <person name="Nel W.J."/>
            <person name="Swalarsk-Parry B.S."/>
            <person name="Vaghefi N."/>
            <person name="Wilken P.M."/>
            <person name="An Z."/>
            <person name="de Beer Z.W."/>
            <person name="De Vos L."/>
            <person name="Chen L."/>
            <person name="Duong T.A."/>
            <person name="Gao Y."/>
            <person name="Hammerbacher A."/>
            <person name="Kikkert J.R."/>
            <person name="Li Y."/>
            <person name="Li H."/>
            <person name="Li K."/>
            <person name="Li Q."/>
            <person name="Liu X."/>
            <person name="Ma X."/>
            <person name="Naidoo K."/>
            <person name="Pethybridge S.J."/>
            <person name="Sun J."/>
            <person name="Steenkamp E.T."/>
            <person name="van der Nest M.A."/>
            <person name="van Wyk S."/>
            <person name="Wingfield M.J."/>
            <person name="Xiong C."/>
            <person name="Yue Q."/>
            <person name="Zhang X."/>
        </authorList>
    </citation>
    <scope>NUCLEOTIDE SEQUENCE [LARGE SCALE GENOMIC DNA]</scope>
    <source>
        <strain evidence="2 3">DSM 5745</strain>
    </source>
</reference>
<evidence type="ECO:0000256" key="1">
    <source>
        <dbReference type="SAM" id="MobiDB-lite"/>
    </source>
</evidence>
<evidence type="ECO:0000313" key="3">
    <source>
        <dbReference type="Proteomes" id="UP000256690"/>
    </source>
</evidence>
<feature type="compositionally biased region" description="Low complexity" evidence="1">
    <location>
        <begin position="24"/>
        <end position="36"/>
    </location>
</feature>
<feature type="compositionally biased region" description="Polar residues" evidence="1">
    <location>
        <begin position="53"/>
        <end position="69"/>
    </location>
</feature>
<accession>A0A3D8QZX1</accession>
<comment type="caution">
    <text evidence="2">The sequence shown here is derived from an EMBL/GenBank/DDBJ whole genome shotgun (WGS) entry which is preliminary data.</text>
</comment>
<organism evidence="2 3">
    <name type="scientific">Aspergillus mulundensis</name>
    <dbReference type="NCBI Taxonomy" id="1810919"/>
    <lineage>
        <taxon>Eukaryota</taxon>
        <taxon>Fungi</taxon>
        <taxon>Dikarya</taxon>
        <taxon>Ascomycota</taxon>
        <taxon>Pezizomycotina</taxon>
        <taxon>Eurotiomycetes</taxon>
        <taxon>Eurotiomycetidae</taxon>
        <taxon>Eurotiales</taxon>
        <taxon>Aspergillaceae</taxon>
        <taxon>Aspergillus</taxon>
        <taxon>Aspergillus subgen. Nidulantes</taxon>
    </lineage>
</organism>
<dbReference type="RefSeq" id="XP_026600307.1">
    <property type="nucleotide sequence ID" value="XM_026751221.1"/>
</dbReference>
<feature type="compositionally biased region" description="Basic residues" evidence="1">
    <location>
        <begin position="1"/>
        <end position="15"/>
    </location>
</feature>
<keyword evidence="3" id="KW-1185">Reference proteome</keyword>
<evidence type="ECO:0000313" key="2">
    <source>
        <dbReference type="EMBL" id="RDW67339.1"/>
    </source>
</evidence>
<dbReference type="Proteomes" id="UP000256690">
    <property type="component" value="Unassembled WGS sequence"/>
</dbReference>